<sequence length="535" mass="55885">MSELNLKKLFVLVPSTLTTVTLDAVKTKSQEPANSDKLYFVEKYNQIVKGGVTYGIDPKTFKEIETLLPALGATTAEDGTVSFNVADLNYRGSATTILGVITNLDAKIKSELDKLGASKTLSADYEFKGKLKYVASVTDGAAAHLALVDKNGTELSSVPVSDIIGNGVLESSAYNKQTGILTLTFKKADGGTNPVEVNLAEMLDINDIMIADDSTKYLKVDLTGAENSQAKFGVYTVKVAEATAEKTGLADAKDVQDYVKSQTTDLTVKATGDDYVSARVDADKDKKHVIVSTNVKDVTANAGTPGTWSVSEAGEASLDGAVAPTISGVANSLVDGAQAAQAVKTYVDAKVAAEAAERAAKIEAAVKALDKATETVNGTNVHVAYKEEDGIVTIESVTEDYATVSRTATTSTKESPKTDAAIAVTDGAKLVTGADLEKVAAYAADKVAEEQHRVDKKIADTTAGLDVPEATVSETGEGAVSFKYSEANGKVSISDLSVTYATKTGTGNDAKLTSGIVDTSTLNAALSDLWETYTA</sequence>
<accession>A0ABZ0Z4J6</accession>
<dbReference type="Proteomes" id="UP001349343">
    <property type="component" value="Segment"/>
</dbReference>
<reference evidence="1 2" key="1">
    <citation type="submission" date="2023-11" db="EMBL/GenBank/DDBJ databases">
        <authorList>
            <person name="Cook R."/>
            <person name="Crisci M."/>
            <person name="Pye H."/>
            <person name="Adriaenssens E."/>
            <person name="Santini J."/>
        </authorList>
    </citation>
    <scope>NUCLEOTIDE SEQUENCE [LARGE SCALE GENOMIC DNA]</scope>
    <source>
        <strain evidence="1">Lak_Megaphage_RVC_JS4_GC31</strain>
    </source>
</reference>
<organism evidence="1 2">
    <name type="scientific">phage Lak_Megaphage_RVC_JS4_GC31</name>
    <dbReference type="NCBI Taxonomy" id="3109228"/>
    <lineage>
        <taxon>Viruses</taxon>
        <taxon>Duplodnaviria</taxon>
        <taxon>Heunggongvirae</taxon>
        <taxon>Uroviricota</taxon>
        <taxon>Caudoviricetes</taxon>
        <taxon>Caudoviricetes code 15 clade</taxon>
    </lineage>
</organism>
<keyword evidence="2" id="KW-1185">Reference proteome</keyword>
<dbReference type="EMBL" id="OR769222">
    <property type="protein sequence ID" value="WQJ53080.1"/>
    <property type="molecule type" value="Genomic_DNA"/>
</dbReference>
<proteinExistence type="predicted"/>
<protein>
    <recommendedName>
        <fullName evidence="3">Tail fiber protein</fullName>
    </recommendedName>
</protein>
<evidence type="ECO:0000313" key="2">
    <source>
        <dbReference type="Proteomes" id="UP001349343"/>
    </source>
</evidence>
<evidence type="ECO:0008006" key="3">
    <source>
        <dbReference type="Google" id="ProtNLM"/>
    </source>
</evidence>
<name>A0ABZ0Z4J6_9CAUD</name>
<evidence type="ECO:0000313" key="1">
    <source>
        <dbReference type="EMBL" id="WQJ53080.1"/>
    </source>
</evidence>